<dbReference type="Pfam" id="PF04673">
    <property type="entry name" value="Cyclase_polyket"/>
    <property type="match status" value="1"/>
</dbReference>
<organism evidence="1 2">
    <name type="scientific">Thermobifida fusca TM51</name>
    <dbReference type="NCBI Taxonomy" id="1169414"/>
    <lineage>
        <taxon>Bacteria</taxon>
        <taxon>Bacillati</taxon>
        <taxon>Actinomycetota</taxon>
        <taxon>Actinomycetes</taxon>
        <taxon>Streptosporangiales</taxon>
        <taxon>Nocardiopsidaceae</taxon>
        <taxon>Thermobifida</taxon>
    </lineage>
</organism>
<dbReference type="RefSeq" id="WP_016188541.1">
    <property type="nucleotide sequence ID" value="NZ_AOSG01000029.1"/>
</dbReference>
<sequence length="109" mass="12436">MHSTLIVGRMCPEDQDDVARLFAAFDATEMPHLMGTLRRELFTYRGLYFHLQNFATPDGAANIAKARSHPLFQQISNDLRPFITAYDPDTWRSPADAVATRFYHWSASS</sequence>
<dbReference type="InterPro" id="IPR011008">
    <property type="entry name" value="Dimeric_a/b-barrel"/>
</dbReference>
<dbReference type="AlphaFoldDB" id="A0A9P2WQN4"/>
<evidence type="ECO:0000313" key="1">
    <source>
        <dbReference type="EMBL" id="EOR71717.1"/>
    </source>
</evidence>
<dbReference type="Gene3D" id="3.30.70.1090">
    <property type="entry name" value="Dimeric alpha+beta barrel"/>
    <property type="match status" value="1"/>
</dbReference>
<accession>A0A9P2WQN4</accession>
<dbReference type="Proteomes" id="UP000014184">
    <property type="component" value="Unassembled WGS sequence"/>
</dbReference>
<dbReference type="InterPro" id="IPR006765">
    <property type="entry name" value="Polyketide_synth_cyclase"/>
</dbReference>
<reference evidence="1 2" key="1">
    <citation type="journal article" date="2013" name="Genome Announc.">
        <title>Draft Genome Sequence of the Lignocellulose Decomposer Thermobifida fusca Strain TM51.</title>
        <authorList>
            <person name="Toth A."/>
            <person name="Barna T."/>
            <person name="Nagy I."/>
            <person name="Horvath B."/>
            <person name="Nagy I."/>
            <person name="Tancsics A."/>
            <person name="Kriszt B."/>
            <person name="Baka E."/>
            <person name="Fekete C."/>
            <person name="Kukolya J."/>
        </authorList>
    </citation>
    <scope>NUCLEOTIDE SEQUENCE [LARGE SCALE GENOMIC DNA]</scope>
    <source>
        <strain evidence="1 2">TM51</strain>
    </source>
</reference>
<dbReference type="GO" id="GO:0030639">
    <property type="term" value="P:polyketide biosynthetic process"/>
    <property type="evidence" value="ECO:0007669"/>
    <property type="project" value="InterPro"/>
</dbReference>
<gene>
    <name evidence="1" type="ORF">TM51_06507</name>
</gene>
<protein>
    <submittedName>
        <fullName evidence="1">Cyclase</fullName>
    </submittedName>
</protein>
<name>A0A9P2WQN4_THEFU</name>
<evidence type="ECO:0000313" key="2">
    <source>
        <dbReference type="Proteomes" id="UP000014184"/>
    </source>
</evidence>
<dbReference type="EMBL" id="AOSG01000029">
    <property type="protein sequence ID" value="EOR71717.1"/>
    <property type="molecule type" value="Genomic_DNA"/>
</dbReference>
<proteinExistence type="predicted"/>
<dbReference type="InterPro" id="IPR038474">
    <property type="entry name" value="Polyketide_synth_cyclase_sf"/>
</dbReference>
<keyword evidence="2" id="KW-1185">Reference proteome</keyword>
<comment type="caution">
    <text evidence="1">The sequence shown here is derived from an EMBL/GenBank/DDBJ whole genome shotgun (WGS) entry which is preliminary data.</text>
</comment>
<dbReference type="SUPFAM" id="SSF54909">
    <property type="entry name" value="Dimeric alpha+beta barrel"/>
    <property type="match status" value="1"/>
</dbReference>